<name>A0A5C0PW60_9ADEN</name>
<dbReference type="EMBL" id="MN025529">
    <property type="protein sequence ID" value="QEJ80748.1"/>
    <property type="molecule type" value="Genomic_DNA"/>
</dbReference>
<feature type="compositionally biased region" description="Acidic residues" evidence="1">
    <location>
        <begin position="223"/>
        <end position="240"/>
    </location>
</feature>
<sequence length="240" mass="27021">MSALYLSLIMHPADFPLWCGAHTNTCRNIVANGMDENTVANALGEFFCSDEVNVLYIEGAVGSHAEPFFRDLEQCLRPEPELVFLRSPAEVVPGAKFVIRLVGDNVELPTEAGTHRVLHFPRRGGGYRPFDRSDFCCFLYCGNTEEGPHGNFRCRNPTGRLCVRRRYGGGRTCGVCFWCPMKKRLERPMPPLGEADEEFLDEGCVAEPLGVPRDFYRTRFSDAESDPPETDEEPDSECDW</sequence>
<proteinExistence type="predicted"/>
<feature type="region of interest" description="Disordered" evidence="1">
    <location>
        <begin position="217"/>
        <end position="240"/>
    </location>
</feature>
<protein>
    <submittedName>
        <fullName evidence="2">Uncharacterized protein</fullName>
    </submittedName>
</protein>
<organism evidence="2 3">
    <name type="scientific">Psittacine adenovirus 3</name>
    <dbReference type="NCBI Taxonomy" id="1580497"/>
    <lineage>
        <taxon>Viruses</taxon>
        <taxon>Varidnaviria</taxon>
        <taxon>Bamfordvirae</taxon>
        <taxon>Preplasmiviricota</taxon>
        <taxon>Polisuviricotina</taxon>
        <taxon>Pharingeaviricetes</taxon>
        <taxon>Rowavirales</taxon>
        <taxon>Adenoviridae</taxon>
        <taxon>Barthadenovirus</taxon>
        <taxon>Barthadenovirus amazonae</taxon>
        <taxon>Psittacine atadenovirus A</taxon>
    </lineage>
</organism>
<reference evidence="2 3" key="1">
    <citation type="journal article" date="2019" name="Viruses">
        <title>Faecal Virome Analysis of Wild Animals from Brazil.</title>
        <authorList>
            <person name="Duarte M.A."/>
            <person name="Silva J.M.F."/>
            <person name="Brito C.R."/>
            <person name="Teixeira D.S."/>
            <person name="Melo F.L."/>
            <person name="Ribeiro B.M."/>
            <person name="Nagata T."/>
            <person name="Campos F.S."/>
        </authorList>
    </citation>
    <scope>NUCLEOTIDE SEQUENCE [LARGE SCALE GENOMIC DNA]</scope>
    <source>
        <strain evidence="2">BR_DF</strain>
    </source>
</reference>
<evidence type="ECO:0000256" key="1">
    <source>
        <dbReference type="SAM" id="MobiDB-lite"/>
    </source>
</evidence>
<gene>
    <name evidence="2" type="ORF">PAV19gp29</name>
</gene>
<dbReference type="Proteomes" id="UP000323261">
    <property type="component" value="Segment"/>
</dbReference>
<evidence type="ECO:0000313" key="3">
    <source>
        <dbReference type="Proteomes" id="UP000323261"/>
    </source>
</evidence>
<accession>A0A5C0PW60</accession>
<evidence type="ECO:0000313" key="2">
    <source>
        <dbReference type="EMBL" id="QEJ80748.1"/>
    </source>
</evidence>